<dbReference type="Gene3D" id="3.90.550.10">
    <property type="entry name" value="Spore Coat Polysaccharide Biosynthesis Protein SpsA, Chain A"/>
    <property type="match status" value="1"/>
</dbReference>
<dbReference type="RefSeq" id="WP_254180244.1">
    <property type="nucleotide sequence ID" value="NZ_JANARS010000002.1"/>
</dbReference>
<dbReference type="InterPro" id="IPR029044">
    <property type="entry name" value="Nucleotide-diphossugar_trans"/>
</dbReference>
<name>A0ABT1KUL5_9ACTN</name>
<protein>
    <submittedName>
        <fullName evidence="6">2-phospho-L-lactate guanylyltransferase</fullName>
        <ecNumber evidence="6">2.7.7.68</ecNumber>
    </submittedName>
</protein>
<evidence type="ECO:0000256" key="3">
    <source>
        <dbReference type="ARBA" id="ARBA00022741"/>
    </source>
</evidence>
<evidence type="ECO:0000256" key="5">
    <source>
        <dbReference type="SAM" id="MobiDB-lite"/>
    </source>
</evidence>
<dbReference type="PANTHER" id="PTHR40392:SF1">
    <property type="entry name" value="2-PHOSPHO-L-LACTATE GUANYLYLTRANSFERASE"/>
    <property type="match status" value="1"/>
</dbReference>
<evidence type="ECO:0000313" key="6">
    <source>
        <dbReference type="EMBL" id="MCP3421001.1"/>
    </source>
</evidence>
<dbReference type="EC" id="2.7.7.68" evidence="6"/>
<dbReference type="PANTHER" id="PTHR40392">
    <property type="entry name" value="2-PHOSPHO-L-LACTATE GUANYLYLTRANSFERASE"/>
    <property type="match status" value="1"/>
</dbReference>
<keyword evidence="1 6" id="KW-0808">Transferase</keyword>
<keyword evidence="4" id="KW-0342">GTP-binding</keyword>
<dbReference type="SUPFAM" id="SSF53448">
    <property type="entry name" value="Nucleotide-diphospho-sugar transferases"/>
    <property type="match status" value="1"/>
</dbReference>
<sequence>MSAEARPARCVVVVPVKPPARGKSRLTGLPDDHRRELAEAFALDTVQAAAATPGVDAVLVVTDDHRFAASVRTLGCEVIPDGVSDDLNATLVQAAAEVSRRWPGSVPVVLCADLPGLRPVELAGVLREAHEQVASGRAAFVRDHAGVGTTVYAAPAAGFDPSFGLASAARHEAAGAVEVGSAATSVRTDVDDPDDLGAALLAGVGPHTTRASEGRATPSG</sequence>
<dbReference type="GO" id="GO:0043814">
    <property type="term" value="F:phospholactate guanylyltransferase activity"/>
    <property type="evidence" value="ECO:0007669"/>
    <property type="project" value="UniProtKB-EC"/>
</dbReference>
<evidence type="ECO:0000256" key="4">
    <source>
        <dbReference type="ARBA" id="ARBA00023134"/>
    </source>
</evidence>
<keyword evidence="3" id="KW-0547">Nucleotide-binding</keyword>
<dbReference type="Pfam" id="PF01983">
    <property type="entry name" value="CofC"/>
    <property type="match status" value="1"/>
</dbReference>
<gene>
    <name evidence="6" type="primary">cofC</name>
    <name evidence="6" type="ORF">NCI01_04270</name>
</gene>
<evidence type="ECO:0000256" key="1">
    <source>
        <dbReference type="ARBA" id="ARBA00022679"/>
    </source>
</evidence>
<organism evidence="6 7">
    <name type="scientific">Nocardioides pinisoli</name>
    <dbReference type="NCBI Taxonomy" id="2950279"/>
    <lineage>
        <taxon>Bacteria</taxon>
        <taxon>Bacillati</taxon>
        <taxon>Actinomycetota</taxon>
        <taxon>Actinomycetes</taxon>
        <taxon>Propionibacteriales</taxon>
        <taxon>Nocardioidaceae</taxon>
        <taxon>Nocardioides</taxon>
    </lineage>
</organism>
<comment type="caution">
    <text evidence="6">The sequence shown here is derived from an EMBL/GenBank/DDBJ whole genome shotgun (WGS) entry which is preliminary data.</text>
</comment>
<proteinExistence type="predicted"/>
<reference evidence="6 7" key="1">
    <citation type="submission" date="2022-06" db="EMBL/GenBank/DDBJ databases">
        <authorList>
            <person name="So Y."/>
        </authorList>
    </citation>
    <scope>NUCLEOTIDE SEQUENCE [LARGE SCALE GENOMIC DNA]</scope>
    <source>
        <strain evidence="6 7">STR3</strain>
    </source>
</reference>
<feature type="region of interest" description="Disordered" evidence="5">
    <location>
        <begin position="195"/>
        <end position="220"/>
    </location>
</feature>
<evidence type="ECO:0000256" key="2">
    <source>
        <dbReference type="ARBA" id="ARBA00022695"/>
    </source>
</evidence>
<feature type="compositionally biased region" description="Low complexity" evidence="5">
    <location>
        <begin position="196"/>
        <end position="206"/>
    </location>
</feature>
<dbReference type="EMBL" id="JANARS010000002">
    <property type="protein sequence ID" value="MCP3421001.1"/>
    <property type="molecule type" value="Genomic_DNA"/>
</dbReference>
<dbReference type="Proteomes" id="UP001204524">
    <property type="component" value="Unassembled WGS sequence"/>
</dbReference>
<keyword evidence="2 6" id="KW-0548">Nucleotidyltransferase</keyword>
<dbReference type="NCBIfam" id="TIGR03552">
    <property type="entry name" value="F420_cofC"/>
    <property type="match status" value="1"/>
</dbReference>
<keyword evidence="7" id="KW-1185">Reference proteome</keyword>
<dbReference type="InterPro" id="IPR002835">
    <property type="entry name" value="CofC"/>
</dbReference>
<evidence type="ECO:0000313" key="7">
    <source>
        <dbReference type="Proteomes" id="UP001204524"/>
    </source>
</evidence>
<accession>A0ABT1KUL5</accession>